<dbReference type="Proteomes" id="UP000197032">
    <property type="component" value="Unassembled WGS sequence"/>
</dbReference>
<dbReference type="OrthoDB" id="9763894at2"/>
<evidence type="ECO:0000256" key="8">
    <source>
        <dbReference type="ARBA" id="ARBA00049934"/>
    </source>
</evidence>
<dbReference type="InterPro" id="IPR036503">
    <property type="entry name" value="Ald_Fedxn_OxRdtase_N_sf"/>
</dbReference>
<dbReference type="InterPro" id="IPR036021">
    <property type="entry name" value="Tungsten_al_ferr_oxy-like_C"/>
</dbReference>
<evidence type="ECO:0000313" key="10">
    <source>
        <dbReference type="EMBL" id="GAW91033.1"/>
    </source>
</evidence>
<dbReference type="SUPFAM" id="SSF48310">
    <property type="entry name" value="Aldehyde ferredoxin oxidoreductase, C-terminal domains"/>
    <property type="match status" value="1"/>
</dbReference>
<dbReference type="GO" id="GO:0051539">
    <property type="term" value="F:4 iron, 4 sulfur cluster binding"/>
    <property type="evidence" value="ECO:0007669"/>
    <property type="project" value="UniProtKB-KW"/>
</dbReference>
<dbReference type="PANTHER" id="PTHR30038:SF0">
    <property type="entry name" value="TUNGSTEN-CONTAINING ALDEHYDE FERREDOXIN OXIDOREDUCTASE"/>
    <property type="match status" value="1"/>
</dbReference>
<dbReference type="RefSeq" id="WP_088552638.1">
    <property type="nucleotide sequence ID" value="NZ_BDGJ01000003.1"/>
</dbReference>
<dbReference type="SUPFAM" id="SSF56228">
    <property type="entry name" value="Aldehyde ferredoxin oxidoreductase, N-terminal domain"/>
    <property type="match status" value="1"/>
</dbReference>
<evidence type="ECO:0000256" key="7">
    <source>
        <dbReference type="ARBA" id="ARBA00023014"/>
    </source>
</evidence>
<dbReference type="InterPro" id="IPR013984">
    <property type="entry name" value="Ald_Fedxn_OxRdtase_dom2"/>
</dbReference>
<evidence type="ECO:0000259" key="9">
    <source>
        <dbReference type="SMART" id="SM00790"/>
    </source>
</evidence>
<evidence type="ECO:0000256" key="2">
    <source>
        <dbReference type="ARBA" id="ARBA00011032"/>
    </source>
</evidence>
<reference evidence="11" key="1">
    <citation type="journal article" date="2017" name="Appl. Environ. Microbiol.">
        <title>Genomic analysis of Calderihabitans maritimus KKC1, a thermophilic hydrogenogenic carboxydotrophic bacterium isolated from marine sediment.</title>
        <authorList>
            <person name="Omae K."/>
            <person name="Yoneda Y."/>
            <person name="Fukuyama Y."/>
            <person name="Yoshida T."/>
            <person name="Sako Y."/>
        </authorList>
    </citation>
    <scope>NUCLEOTIDE SEQUENCE [LARGE SCALE GENOMIC DNA]</scope>
    <source>
        <strain evidence="11">KKC1</strain>
    </source>
</reference>
<proteinExistence type="inferred from homology"/>
<comment type="cofactor">
    <cofactor evidence="1">
        <name>[4Fe-4S] cluster</name>
        <dbReference type="ChEBI" id="CHEBI:49883"/>
    </cofactor>
</comment>
<evidence type="ECO:0000256" key="3">
    <source>
        <dbReference type="ARBA" id="ARBA00022485"/>
    </source>
</evidence>
<keyword evidence="6" id="KW-0408">Iron</keyword>
<dbReference type="Gene3D" id="1.10.569.10">
    <property type="entry name" value="Aldehyde Ferredoxin Oxidoreductase Protein, subunit A, domain 2"/>
    <property type="match status" value="1"/>
</dbReference>
<name>A0A1Z5HND2_9FIRM</name>
<keyword evidence="5" id="KW-0560">Oxidoreductase</keyword>
<comment type="similarity">
    <text evidence="2">Belongs to the AOR/FOR family.</text>
</comment>
<sequence length="619" mass="66832">MKGGYAGKILWVNLTERKWWEEEIKSDYASKWLGGSGFGAVTLARNTGAETDPLGEGNVLGFFTGPLTGTMVPSSGRHSVVGKSPLTGIWGEASVGGSWGRELKRAGYDGVVLLGKADSPVYLWINEGGVEIRDASELWGLDTYQTAERLQEFHPGAQVCAIGPAGERLVRIAGIFTDGKEGRAAARCGLGAVAGSKKLKALVVQGTRRPNLAAEEELKIKVKEAIKRIKEKTKGLREFGTAGLVIPCEQIGDFPVRNWRDGKWEEGAKNISGPRMVETVLSGRFHCAGCPIGCGRRVNITTGPYKGVSGGGPEYETLGLMGGSCLIDNLEAICYANELCNRYGIDTIDAANLIAFSIEAFEQGIIGKEDTGGLALRWGDPAILIELIHQLGQNKGFGSVLAKGFKGVLAEFGSEAEEFAIHVKGMGFPAHDPRAYNSIAVGYATANRGACHLEGFSHAFERNVAMPEFGLNEPLDRFSVEGKGKLVALAQNLMSVFDSLALCKFLLFGGVQITDLAEWVNLATGLDLTPEKLMKIGERIFNLKRLYNVKCGISRKDDVLPPRILKQKRGSGGAAENLPPLDKMLDEYYSVRGWNENGIPTRETLESLDLSEFIVSGRE</sequence>
<keyword evidence="4" id="KW-0479">Metal-binding</keyword>
<dbReference type="EMBL" id="BDGJ01000003">
    <property type="protein sequence ID" value="GAW91033.1"/>
    <property type="molecule type" value="Genomic_DNA"/>
</dbReference>
<keyword evidence="11" id="KW-1185">Reference proteome</keyword>
<dbReference type="Gene3D" id="3.60.9.10">
    <property type="entry name" value="Aldehyde ferredoxin oxidoreductase, N-terminal domain"/>
    <property type="match status" value="1"/>
</dbReference>
<dbReference type="InterPro" id="IPR051919">
    <property type="entry name" value="W-dependent_AOR"/>
</dbReference>
<dbReference type="InterPro" id="IPR001203">
    <property type="entry name" value="OxRdtase_Ald_Fedxn_C"/>
</dbReference>
<dbReference type="InterPro" id="IPR013985">
    <property type="entry name" value="Ald_Fedxn_OxRdtase_dom3"/>
</dbReference>
<evidence type="ECO:0000256" key="1">
    <source>
        <dbReference type="ARBA" id="ARBA00001966"/>
    </source>
</evidence>
<dbReference type="Pfam" id="PF02730">
    <property type="entry name" value="AFOR_N"/>
    <property type="match status" value="1"/>
</dbReference>
<evidence type="ECO:0000256" key="5">
    <source>
        <dbReference type="ARBA" id="ARBA00023002"/>
    </source>
</evidence>
<keyword evidence="7" id="KW-0411">Iron-sulfur</keyword>
<gene>
    <name evidence="10" type="ORF">KKC1_01950</name>
</gene>
<dbReference type="PANTHER" id="PTHR30038">
    <property type="entry name" value="ALDEHYDE FERREDOXIN OXIDOREDUCTASE"/>
    <property type="match status" value="1"/>
</dbReference>
<dbReference type="GO" id="GO:0016625">
    <property type="term" value="F:oxidoreductase activity, acting on the aldehyde or oxo group of donors, iron-sulfur protein as acceptor"/>
    <property type="evidence" value="ECO:0007669"/>
    <property type="project" value="InterPro"/>
</dbReference>
<dbReference type="AlphaFoldDB" id="A0A1Z5HND2"/>
<dbReference type="Pfam" id="PF01314">
    <property type="entry name" value="AFOR_C"/>
    <property type="match status" value="1"/>
</dbReference>
<evidence type="ECO:0000256" key="4">
    <source>
        <dbReference type="ARBA" id="ARBA00022723"/>
    </source>
</evidence>
<accession>A0A1Z5HND2</accession>
<keyword evidence="3" id="KW-0004">4Fe-4S</keyword>
<evidence type="ECO:0000256" key="6">
    <source>
        <dbReference type="ARBA" id="ARBA00023004"/>
    </source>
</evidence>
<comment type="cofactor">
    <cofactor evidence="8">
        <name>tungstopterin</name>
        <dbReference type="ChEBI" id="CHEBI:30402"/>
    </cofactor>
</comment>
<dbReference type="GO" id="GO:0046872">
    <property type="term" value="F:metal ion binding"/>
    <property type="evidence" value="ECO:0007669"/>
    <property type="project" value="UniProtKB-KW"/>
</dbReference>
<dbReference type="GO" id="GO:0009055">
    <property type="term" value="F:electron transfer activity"/>
    <property type="evidence" value="ECO:0007669"/>
    <property type="project" value="InterPro"/>
</dbReference>
<evidence type="ECO:0000313" key="11">
    <source>
        <dbReference type="Proteomes" id="UP000197032"/>
    </source>
</evidence>
<protein>
    <submittedName>
        <fullName evidence="10">Aldehyde:ferredoxin oxidoreductase</fullName>
    </submittedName>
</protein>
<feature type="domain" description="Aldehyde ferredoxin oxidoreductase N-terminal" evidence="9">
    <location>
        <begin position="5"/>
        <end position="208"/>
    </location>
</feature>
<dbReference type="InterPro" id="IPR013983">
    <property type="entry name" value="Ald_Fedxn_OxRdtase_N"/>
</dbReference>
<comment type="caution">
    <text evidence="10">The sequence shown here is derived from an EMBL/GenBank/DDBJ whole genome shotgun (WGS) entry which is preliminary data.</text>
</comment>
<organism evidence="10 11">
    <name type="scientific">Calderihabitans maritimus</name>
    <dbReference type="NCBI Taxonomy" id="1246530"/>
    <lineage>
        <taxon>Bacteria</taxon>
        <taxon>Bacillati</taxon>
        <taxon>Bacillota</taxon>
        <taxon>Clostridia</taxon>
        <taxon>Neomoorellales</taxon>
        <taxon>Calderihabitantaceae</taxon>
        <taxon>Calderihabitans</taxon>
    </lineage>
</organism>
<dbReference type="Gene3D" id="1.10.599.10">
    <property type="entry name" value="Aldehyde Ferredoxin Oxidoreductase Protein, subunit A, domain 3"/>
    <property type="match status" value="1"/>
</dbReference>
<dbReference type="SMART" id="SM00790">
    <property type="entry name" value="AFOR_N"/>
    <property type="match status" value="1"/>
</dbReference>